<dbReference type="OrthoDB" id="2993351at2759"/>
<organism evidence="2 3">
    <name type="scientific">Penicillium cinerascens</name>
    <dbReference type="NCBI Taxonomy" id="70096"/>
    <lineage>
        <taxon>Eukaryota</taxon>
        <taxon>Fungi</taxon>
        <taxon>Dikarya</taxon>
        <taxon>Ascomycota</taxon>
        <taxon>Pezizomycotina</taxon>
        <taxon>Eurotiomycetes</taxon>
        <taxon>Eurotiomycetidae</taxon>
        <taxon>Eurotiales</taxon>
        <taxon>Aspergillaceae</taxon>
        <taxon>Penicillium</taxon>
    </lineage>
</organism>
<dbReference type="Proteomes" id="UP001150904">
    <property type="component" value="Unassembled WGS sequence"/>
</dbReference>
<comment type="caution">
    <text evidence="2">The sequence shown here is derived from an EMBL/GenBank/DDBJ whole genome shotgun (WGS) entry which is preliminary data.</text>
</comment>
<feature type="compositionally biased region" description="Polar residues" evidence="1">
    <location>
        <begin position="63"/>
        <end position="73"/>
    </location>
</feature>
<keyword evidence="3" id="KW-1185">Reference proteome</keyword>
<evidence type="ECO:0000256" key="1">
    <source>
        <dbReference type="SAM" id="MobiDB-lite"/>
    </source>
</evidence>
<dbReference type="PANTHER" id="PTHR40780">
    <property type="entry name" value="DUF3669 DOMAIN-CONTAINING PROTEIN"/>
    <property type="match status" value="1"/>
</dbReference>
<dbReference type="GeneID" id="83183935"/>
<dbReference type="AlphaFoldDB" id="A0A9W9J5R9"/>
<protein>
    <submittedName>
        <fullName evidence="2">Zinc finger protein-domain-containing protein</fullName>
    </submittedName>
</protein>
<evidence type="ECO:0000313" key="2">
    <source>
        <dbReference type="EMBL" id="KAJ5190593.1"/>
    </source>
</evidence>
<dbReference type="PANTHER" id="PTHR40780:SF2">
    <property type="entry name" value="DUF3669 DOMAIN-CONTAINING PROTEIN"/>
    <property type="match status" value="1"/>
</dbReference>
<dbReference type="RefSeq" id="XP_058303533.1">
    <property type="nucleotide sequence ID" value="XM_058456634.1"/>
</dbReference>
<name>A0A9W9J5R9_9EURO</name>
<proteinExistence type="predicted"/>
<accession>A0A9W9J5R9</accession>
<dbReference type="EMBL" id="JAPQKR010000016">
    <property type="protein sequence ID" value="KAJ5190593.1"/>
    <property type="molecule type" value="Genomic_DNA"/>
</dbReference>
<evidence type="ECO:0000313" key="3">
    <source>
        <dbReference type="Proteomes" id="UP001150904"/>
    </source>
</evidence>
<feature type="region of interest" description="Disordered" evidence="1">
    <location>
        <begin position="49"/>
        <end position="73"/>
    </location>
</feature>
<gene>
    <name evidence="2" type="ORF">N7498_009578</name>
</gene>
<reference evidence="2" key="2">
    <citation type="journal article" date="2023" name="IMA Fungus">
        <title>Comparative genomic study of the Penicillium genus elucidates a diverse pangenome and 15 lateral gene transfer events.</title>
        <authorList>
            <person name="Petersen C."/>
            <person name="Sorensen T."/>
            <person name="Nielsen M.R."/>
            <person name="Sondergaard T.E."/>
            <person name="Sorensen J.L."/>
            <person name="Fitzpatrick D.A."/>
            <person name="Frisvad J.C."/>
            <person name="Nielsen K.L."/>
        </authorList>
    </citation>
    <scope>NUCLEOTIDE SEQUENCE</scope>
    <source>
        <strain evidence="2">IBT 15544</strain>
    </source>
</reference>
<sequence length="249" mass="27712">MESEDGEIALCVDDGGVGPRLLGLGFSHGSQNLVSNGGMRTPILPKCLQDNPPSNHSSRHRAYSTSPENCSTSTHLPILPCQPPNRRQLNPTNRECLTRLYLGSRRTQPELPSPNFTLRNFNLHLDQMLEVNPPALFYAGAMGEALAIIHWAAHVDGFDIEFVLGSEGDSGTSYTKDIFLSLDLTPDQISCICSSKDLDAAIRINFEHRTTRMWVLDFNLCHIWNEEIAWENPVGFISHLVYTCEDTST</sequence>
<reference evidence="2" key="1">
    <citation type="submission" date="2022-12" db="EMBL/GenBank/DDBJ databases">
        <authorList>
            <person name="Petersen C."/>
        </authorList>
    </citation>
    <scope>NUCLEOTIDE SEQUENCE</scope>
    <source>
        <strain evidence="2">IBT 15544</strain>
    </source>
</reference>